<evidence type="ECO:0000256" key="2">
    <source>
        <dbReference type="SAM" id="Phobius"/>
    </source>
</evidence>
<evidence type="ECO:0008006" key="5">
    <source>
        <dbReference type="Google" id="ProtNLM"/>
    </source>
</evidence>
<keyword evidence="2" id="KW-1133">Transmembrane helix</keyword>
<sequence>MALLSNQRRNTARTEEGEKETEDIMEKLLKGLPWWVKWVALPVIALIVFGSLIASLVSIVVGLLFKVIVFVVLVGALVLVVKRFSGGGGGSSGSGRDW</sequence>
<evidence type="ECO:0000256" key="1">
    <source>
        <dbReference type="SAM" id="MobiDB-lite"/>
    </source>
</evidence>
<dbReference type="STRING" id="380248.SAMN05216251_102307"/>
<dbReference type="EMBL" id="FONG01000002">
    <property type="protein sequence ID" value="SFE26273.1"/>
    <property type="molecule type" value="Genomic_DNA"/>
</dbReference>
<keyword evidence="2" id="KW-0812">Transmembrane</keyword>
<feature type="transmembrane region" description="Helical" evidence="2">
    <location>
        <begin position="63"/>
        <end position="81"/>
    </location>
</feature>
<dbReference type="InterPro" id="IPR020246">
    <property type="entry name" value="Uncharacterised_SCO3924"/>
</dbReference>
<proteinExistence type="predicted"/>
<feature type="region of interest" description="Disordered" evidence="1">
    <location>
        <begin position="1"/>
        <end position="21"/>
    </location>
</feature>
<feature type="compositionally biased region" description="Basic and acidic residues" evidence="1">
    <location>
        <begin position="12"/>
        <end position="21"/>
    </location>
</feature>
<dbReference type="Pfam" id="PF17260">
    <property type="entry name" value="DUF5326"/>
    <property type="match status" value="1"/>
</dbReference>
<dbReference type="AlphaFoldDB" id="A0A1I1Z717"/>
<feature type="transmembrane region" description="Helical" evidence="2">
    <location>
        <begin position="35"/>
        <end position="57"/>
    </location>
</feature>
<dbReference type="Proteomes" id="UP000199323">
    <property type="component" value="Unassembled WGS sequence"/>
</dbReference>
<name>A0A1I1Z717_9ACTN</name>
<reference evidence="4" key="1">
    <citation type="submission" date="2016-10" db="EMBL/GenBank/DDBJ databases">
        <authorList>
            <person name="Varghese N."/>
            <person name="Submissions S."/>
        </authorList>
    </citation>
    <scope>NUCLEOTIDE SEQUENCE [LARGE SCALE GENOMIC DNA]</scope>
    <source>
        <strain evidence="4">CGMCC 4.3510</strain>
    </source>
</reference>
<gene>
    <name evidence="3" type="ORF">SAMN05216251_102307</name>
</gene>
<keyword evidence="2" id="KW-0472">Membrane</keyword>
<organism evidence="3 4">
    <name type="scientific">Actinacidiphila alni</name>
    <dbReference type="NCBI Taxonomy" id="380248"/>
    <lineage>
        <taxon>Bacteria</taxon>
        <taxon>Bacillati</taxon>
        <taxon>Actinomycetota</taxon>
        <taxon>Actinomycetes</taxon>
        <taxon>Kitasatosporales</taxon>
        <taxon>Streptomycetaceae</taxon>
        <taxon>Actinacidiphila</taxon>
    </lineage>
</organism>
<protein>
    <recommendedName>
        <fullName evidence="5">DUF5326 family protein</fullName>
    </recommendedName>
</protein>
<keyword evidence="4" id="KW-1185">Reference proteome</keyword>
<evidence type="ECO:0000313" key="4">
    <source>
        <dbReference type="Proteomes" id="UP000199323"/>
    </source>
</evidence>
<evidence type="ECO:0000313" key="3">
    <source>
        <dbReference type="EMBL" id="SFE26273.1"/>
    </source>
</evidence>
<accession>A0A1I1Z717</accession>